<dbReference type="EMBL" id="CZAL01000006">
    <property type="protein sequence ID" value="CUP13497.1"/>
    <property type="molecule type" value="Genomic_DNA"/>
</dbReference>
<gene>
    <name evidence="1" type="ORF">ERS852498_01313</name>
</gene>
<dbReference type="AlphaFoldDB" id="A0A174KTW9"/>
<evidence type="ECO:0000313" key="1">
    <source>
        <dbReference type="EMBL" id="CUP13497.1"/>
    </source>
</evidence>
<dbReference type="RefSeq" id="WP_055266162.1">
    <property type="nucleotide sequence ID" value="NZ_CZAL01000006.1"/>
</dbReference>
<organism evidence="1 2">
    <name type="scientific">Fusicatenibacter saccharivorans</name>
    <dbReference type="NCBI Taxonomy" id="1150298"/>
    <lineage>
        <taxon>Bacteria</taxon>
        <taxon>Bacillati</taxon>
        <taxon>Bacillota</taxon>
        <taxon>Clostridia</taxon>
        <taxon>Lachnospirales</taxon>
        <taxon>Lachnospiraceae</taxon>
        <taxon>Fusicatenibacter</taxon>
    </lineage>
</organism>
<name>A0A174KTW9_9FIRM</name>
<accession>A0A174KTW9</accession>
<evidence type="ECO:0000313" key="2">
    <source>
        <dbReference type="Proteomes" id="UP000095709"/>
    </source>
</evidence>
<protein>
    <submittedName>
        <fullName evidence="1">Uncharacterized protein</fullName>
    </submittedName>
</protein>
<dbReference type="Proteomes" id="UP000095709">
    <property type="component" value="Unassembled WGS sequence"/>
</dbReference>
<reference evidence="1 2" key="1">
    <citation type="submission" date="2015-09" db="EMBL/GenBank/DDBJ databases">
        <authorList>
            <consortium name="Pathogen Informatics"/>
        </authorList>
    </citation>
    <scope>NUCLEOTIDE SEQUENCE [LARGE SCALE GENOMIC DNA]</scope>
    <source>
        <strain evidence="1 2">2789STDY5834885</strain>
    </source>
</reference>
<sequence>MAITDAVCIPAKCGKTSRDFYMMYYKAFDGKWVLTYGKKELPRSSGGAGNAVAVKLDSVRTGPQYKCPHCGQKYTFKCWNCGKSTCYDGDDHDGREVVCAHCGESGVFRTVSSGGGGGKAKDVYGYGVNGQE</sequence>
<proteinExistence type="predicted"/>